<dbReference type="Gene3D" id="3.30.920.30">
    <property type="entry name" value="Hypothetical protein"/>
    <property type="match status" value="1"/>
</dbReference>
<dbReference type="Proteomes" id="UP000509346">
    <property type="component" value="Chromosome"/>
</dbReference>
<evidence type="ECO:0000256" key="2">
    <source>
        <dbReference type="ARBA" id="ARBA00022722"/>
    </source>
</evidence>
<dbReference type="EMBL" id="CP058909">
    <property type="protein sequence ID" value="QLH80648.1"/>
    <property type="molecule type" value="Genomic_DNA"/>
</dbReference>
<evidence type="ECO:0000256" key="5">
    <source>
        <dbReference type="ARBA" id="ARBA00022884"/>
    </source>
</evidence>
<dbReference type="GO" id="GO:0004519">
    <property type="term" value="F:endonuclease activity"/>
    <property type="evidence" value="ECO:0007669"/>
    <property type="project" value="UniProtKB-KW"/>
</dbReference>
<evidence type="ECO:0000313" key="7">
    <source>
        <dbReference type="EMBL" id="QLH80648.1"/>
    </source>
</evidence>
<reference evidence="7 8" key="1">
    <citation type="submission" date="2020-07" db="EMBL/GenBank/DDBJ databases">
        <title>Halosimplex litoreum sp. nov. and Halosimplex rubrum sp. nov., isolated from different salt environments.</title>
        <authorList>
            <person name="Cui H."/>
        </authorList>
    </citation>
    <scope>NUCLEOTIDE SEQUENCE [LARGE SCALE GENOMIC DNA]</scope>
    <source>
        <strain evidence="7 8">R2</strain>
    </source>
</reference>
<evidence type="ECO:0000256" key="1">
    <source>
        <dbReference type="ARBA" id="ARBA00022649"/>
    </source>
</evidence>
<dbReference type="RefSeq" id="WP_179920471.1">
    <property type="nucleotide sequence ID" value="NZ_CP058909.1"/>
</dbReference>
<keyword evidence="8" id="KW-1185">Reference proteome</keyword>
<dbReference type="InterPro" id="IPR012933">
    <property type="entry name" value="HicA_mRNA_interferase"/>
</dbReference>
<keyword evidence="5" id="KW-0694">RNA-binding</keyword>
<protein>
    <submittedName>
        <fullName evidence="7">Type II toxin-antitoxin system HicA family toxin</fullName>
    </submittedName>
</protein>
<dbReference type="InterPro" id="IPR038570">
    <property type="entry name" value="HicA_sf"/>
</dbReference>
<dbReference type="KEGG" id="hpel:HZS54_02925"/>
<accession>A0A7D5T3D3</accession>
<sequence length="81" mass="8903">MSRSTFTGGEVADALIEMGYAPVDRTGSHLKLRYVHPETGEVRNVTVPIHGEIDPGTLRSIADQCGAEEFGAWCEWIEELV</sequence>
<evidence type="ECO:0000256" key="6">
    <source>
        <dbReference type="ARBA" id="ARBA00023016"/>
    </source>
</evidence>
<keyword evidence="2" id="KW-0540">Nuclease</keyword>
<keyword evidence="4" id="KW-0378">Hydrolase</keyword>
<evidence type="ECO:0000256" key="3">
    <source>
        <dbReference type="ARBA" id="ARBA00022759"/>
    </source>
</evidence>
<proteinExistence type="predicted"/>
<dbReference type="GeneID" id="56081508"/>
<name>A0A7D5T3D3_9EURY</name>
<dbReference type="GO" id="GO:0003729">
    <property type="term" value="F:mRNA binding"/>
    <property type="evidence" value="ECO:0007669"/>
    <property type="project" value="InterPro"/>
</dbReference>
<dbReference type="AlphaFoldDB" id="A0A7D5T3D3"/>
<gene>
    <name evidence="7" type="ORF">HZS54_02925</name>
</gene>
<keyword evidence="1" id="KW-1277">Toxin-antitoxin system</keyword>
<keyword evidence="6" id="KW-0346">Stress response</keyword>
<dbReference type="Pfam" id="PF07927">
    <property type="entry name" value="HicA_toxin"/>
    <property type="match status" value="1"/>
</dbReference>
<dbReference type="SUPFAM" id="SSF54786">
    <property type="entry name" value="YcfA/nrd intein domain"/>
    <property type="match status" value="1"/>
</dbReference>
<dbReference type="GO" id="GO:0016787">
    <property type="term" value="F:hydrolase activity"/>
    <property type="evidence" value="ECO:0007669"/>
    <property type="project" value="UniProtKB-KW"/>
</dbReference>
<organism evidence="7 8">
    <name type="scientific">Halosimplex pelagicum</name>
    <dbReference type="NCBI Taxonomy" id="869886"/>
    <lineage>
        <taxon>Archaea</taxon>
        <taxon>Methanobacteriati</taxon>
        <taxon>Methanobacteriota</taxon>
        <taxon>Stenosarchaea group</taxon>
        <taxon>Halobacteria</taxon>
        <taxon>Halobacteriales</taxon>
        <taxon>Haloarculaceae</taxon>
        <taxon>Halosimplex</taxon>
    </lineage>
</organism>
<evidence type="ECO:0000256" key="4">
    <source>
        <dbReference type="ARBA" id="ARBA00022801"/>
    </source>
</evidence>
<dbReference type="OrthoDB" id="7619at2157"/>
<evidence type="ECO:0000313" key="8">
    <source>
        <dbReference type="Proteomes" id="UP000509346"/>
    </source>
</evidence>
<keyword evidence="3" id="KW-0255">Endonuclease</keyword>